<feature type="region of interest" description="Disordered" evidence="2">
    <location>
        <begin position="1"/>
        <end position="44"/>
    </location>
</feature>
<comment type="caution">
    <text evidence="4">The sequence shown here is derived from an EMBL/GenBank/DDBJ whole genome shotgun (WGS) entry which is preliminary data.</text>
</comment>
<evidence type="ECO:0000313" key="5">
    <source>
        <dbReference type="Proteomes" id="UP000324800"/>
    </source>
</evidence>
<dbReference type="Gene3D" id="1.10.443.10">
    <property type="entry name" value="Intergrase catalytic core"/>
    <property type="match status" value="1"/>
</dbReference>
<evidence type="ECO:0000313" key="4">
    <source>
        <dbReference type="EMBL" id="KAA6370877.1"/>
    </source>
</evidence>
<proteinExistence type="predicted"/>
<evidence type="ECO:0000256" key="1">
    <source>
        <dbReference type="ARBA" id="ARBA00023172"/>
    </source>
</evidence>
<gene>
    <name evidence="4" type="ORF">EZS28_033596</name>
</gene>
<organism evidence="4 5">
    <name type="scientific">Streblomastix strix</name>
    <dbReference type="NCBI Taxonomy" id="222440"/>
    <lineage>
        <taxon>Eukaryota</taxon>
        <taxon>Metamonada</taxon>
        <taxon>Preaxostyla</taxon>
        <taxon>Oxymonadida</taxon>
        <taxon>Streblomastigidae</taxon>
        <taxon>Streblomastix</taxon>
    </lineage>
</organism>
<dbReference type="InterPro" id="IPR011010">
    <property type="entry name" value="DNA_brk_join_enz"/>
</dbReference>
<dbReference type="PROSITE" id="PS51898">
    <property type="entry name" value="TYR_RECOMBINASE"/>
    <property type="match status" value="1"/>
</dbReference>
<dbReference type="SUPFAM" id="SSF56349">
    <property type="entry name" value="DNA breaking-rejoining enzymes"/>
    <property type="match status" value="1"/>
</dbReference>
<dbReference type="EMBL" id="SNRW01014973">
    <property type="protein sequence ID" value="KAA6370877.1"/>
    <property type="molecule type" value="Genomic_DNA"/>
</dbReference>
<feature type="compositionally biased region" description="Polar residues" evidence="2">
    <location>
        <begin position="1"/>
        <end position="27"/>
    </location>
</feature>
<dbReference type="GO" id="GO:0003677">
    <property type="term" value="F:DNA binding"/>
    <property type="evidence" value="ECO:0007669"/>
    <property type="project" value="InterPro"/>
</dbReference>
<evidence type="ECO:0000256" key="2">
    <source>
        <dbReference type="SAM" id="MobiDB-lite"/>
    </source>
</evidence>
<feature type="region of interest" description="Disordered" evidence="2">
    <location>
        <begin position="445"/>
        <end position="464"/>
    </location>
</feature>
<dbReference type="GO" id="GO:0006310">
    <property type="term" value="P:DNA recombination"/>
    <property type="evidence" value="ECO:0007669"/>
    <property type="project" value="UniProtKB-KW"/>
</dbReference>
<dbReference type="InterPro" id="IPR013762">
    <property type="entry name" value="Integrase-like_cat_sf"/>
</dbReference>
<feature type="compositionally biased region" description="Basic and acidic residues" evidence="2">
    <location>
        <begin position="28"/>
        <end position="44"/>
    </location>
</feature>
<accession>A0A5J4UKF1</accession>
<dbReference type="InterPro" id="IPR002104">
    <property type="entry name" value="Integrase_catalytic"/>
</dbReference>
<dbReference type="Pfam" id="PF00589">
    <property type="entry name" value="Phage_integrase"/>
    <property type="match status" value="1"/>
</dbReference>
<protein>
    <recommendedName>
        <fullName evidence="3">Tyr recombinase domain-containing protein</fullName>
    </recommendedName>
</protein>
<sequence length="464" mass="52674">VQIQIQSDATNNSESGDNGSFEPSSGERSQDEIRREVTTRPNRTRLDKYTRGELIFKQLGYEAGLTIKAVDDLIQNMNKETWRKRRAGLTPLADFTEINHIPLQSLLSDKADIELVNALTWRKSQGGDKLKQIFKNMKLHCSVTLSQFSKMKVISQSPLIKAFTKGDKLQTQPKSKHSIIWNLQLLFLYIYNNKPETIDEQQQTAMALIVAFSGARMSELVLMKEKEMIQEPTYISLKTQTSKGNVVIDHIIKFYNRNSECCPVKALKQWLNVKRKQGLTNDPIWWNLRKNIQATPDFCSHQLTAIIRRAGVPDQYSGPTIRHAMMTRLRDAGASQAEVNAFTRHSLTSNVVDAYYYRPVDKDLASLLIINEKSQGNNPQWICPKPCENDITKLNSLAECQGNGPQRIRPNGGQLKCDWVIQNPESLDDWPGASVPCDDFAAELQNFGDASSNEDEQQQQNKED</sequence>
<name>A0A5J4UKF1_9EUKA</name>
<feature type="non-terminal residue" evidence="4">
    <location>
        <position position="1"/>
    </location>
</feature>
<dbReference type="Proteomes" id="UP000324800">
    <property type="component" value="Unassembled WGS sequence"/>
</dbReference>
<keyword evidence="1" id="KW-0233">DNA recombination</keyword>
<dbReference type="AlphaFoldDB" id="A0A5J4UKF1"/>
<reference evidence="4 5" key="1">
    <citation type="submission" date="2019-03" db="EMBL/GenBank/DDBJ databases">
        <title>Single cell metagenomics reveals metabolic interactions within the superorganism composed of flagellate Streblomastix strix and complex community of Bacteroidetes bacteria on its surface.</title>
        <authorList>
            <person name="Treitli S.C."/>
            <person name="Kolisko M."/>
            <person name="Husnik F."/>
            <person name="Keeling P."/>
            <person name="Hampl V."/>
        </authorList>
    </citation>
    <scope>NUCLEOTIDE SEQUENCE [LARGE SCALE GENOMIC DNA]</scope>
    <source>
        <strain evidence="4">ST1C</strain>
    </source>
</reference>
<dbReference type="GO" id="GO:0015074">
    <property type="term" value="P:DNA integration"/>
    <property type="evidence" value="ECO:0007669"/>
    <property type="project" value="InterPro"/>
</dbReference>
<evidence type="ECO:0000259" key="3">
    <source>
        <dbReference type="PROSITE" id="PS51898"/>
    </source>
</evidence>
<feature type="domain" description="Tyr recombinase" evidence="3">
    <location>
        <begin position="171"/>
        <end position="369"/>
    </location>
</feature>